<accession>A6GG30</accession>
<comment type="caution">
    <text evidence="2">The sequence shown here is derived from an EMBL/GenBank/DDBJ whole genome shotgun (WGS) entry which is preliminary data.</text>
</comment>
<dbReference type="eggNOG" id="COG0775">
    <property type="taxonomic scope" value="Bacteria"/>
</dbReference>
<dbReference type="Pfam" id="PF01048">
    <property type="entry name" value="PNP_UDP_1"/>
    <property type="match status" value="1"/>
</dbReference>
<dbReference type="AlphaFoldDB" id="A6GG30"/>
<dbReference type="STRING" id="391625.PPSIR1_08002"/>
<gene>
    <name evidence="2" type="ORF">PPSIR1_08002</name>
</gene>
<keyword evidence="3" id="KW-1185">Reference proteome</keyword>
<dbReference type="Gene3D" id="3.40.50.1580">
    <property type="entry name" value="Nucleoside phosphorylase domain"/>
    <property type="match status" value="1"/>
</dbReference>
<dbReference type="OrthoDB" id="9788270at2"/>
<evidence type="ECO:0000313" key="3">
    <source>
        <dbReference type="Proteomes" id="UP000005801"/>
    </source>
</evidence>
<dbReference type="RefSeq" id="WP_006975670.1">
    <property type="nucleotide sequence ID" value="NZ_ABCS01000101.1"/>
</dbReference>
<feature type="domain" description="Nucleoside phosphorylase" evidence="1">
    <location>
        <begin position="31"/>
        <end position="203"/>
    </location>
</feature>
<sequence length="221" mass="22237">MSPLFVHAAAVEGAAIEASLAAKGQRSEGLGVGKVAAATALVALLRARRAAGAEPQLVCVLGVAGAYPKGHLRAGLEPLEMLEACVVEADGYADEGVMTPGGFRDLGAMQLGAVGPWSADAGASAKLAEALHCRRVRGATVSTGAGVDGLSIAHALRTGAQVESMEGAALAWVCAELGVPMVQVRVISNRTGARTEHSWDLRGALERLGAVAGVVAEALAV</sequence>
<dbReference type="Proteomes" id="UP000005801">
    <property type="component" value="Unassembled WGS sequence"/>
</dbReference>
<dbReference type="GO" id="GO:0005829">
    <property type="term" value="C:cytosol"/>
    <property type="evidence" value="ECO:0007669"/>
    <property type="project" value="TreeGrafter"/>
</dbReference>
<organism evidence="2 3">
    <name type="scientific">Plesiocystis pacifica SIR-1</name>
    <dbReference type="NCBI Taxonomy" id="391625"/>
    <lineage>
        <taxon>Bacteria</taxon>
        <taxon>Pseudomonadati</taxon>
        <taxon>Myxococcota</taxon>
        <taxon>Polyangia</taxon>
        <taxon>Nannocystales</taxon>
        <taxon>Nannocystaceae</taxon>
        <taxon>Plesiocystis</taxon>
    </lineage>
</organism>
<reference evidence="2 3" key="1">
    <citation type="submission" date="2007-06" db="EMBL/GenBank/DDBJ databases">
        <authorList>
            <person name="Shimkets L."/>
            <person name="Ferriera S."/>
            <person name="Johnson J."/>
            <person name="Kravitz S."/>
            <person name="Beeson K."/>
            <person name="Sutton G."/>
            <person name="Rogers Y.-H."/>
            <person name="Friedman R."/>
            <person name="Frazier M."/>
            <person name="Venter J.C."/>
        </authorList>
    </citation>
    <scope>NUCLEOTIDE SEQUENCE [LARGE SCALE GENOMIC DNA]</scope>
    <source>
        <strain evidence="2 3">SIR-1</strain>
    </source>
</reference>
<protein>
    <submittedName>
        <fullName evidence="2">MTA/SAH nucleosidase</fullName>
    </submittedName>
</protein>
<dbReference type="EMBL" id="ABCS01000101">
    <property type="protein sequence ID" value="EDM75158.1"/>
    <property type="molecule type" value="Genomic_DNA"/>
</dbReference>
<evidence type="ECO:0000259" key="1">
    <source>
        <dbReference type="Pfam" id="PF01048"/>
    </source>
</evidence>
<dbReference type="GO" id="GO:0009116">
    <property type="term" value="P:nucleoside metabolic process"/>
    <property type="evidence" value="ECO:0007669"/>
    <property type="project" value="InterPro"/>
</dbReference>
<dbReference type="GO" id="GO:0019284">
    <property type="term" value="P:L-methionine salvage from S-adenosylmethionine"/>
    <property type="evidence" value="ECO:0007669"/>
    <property type="project" value="TreeGrafter"/>
</dbReference>
<proteinExistence type="predicted"/>
<dbReference type="GO" id="GO:0008782">
    <property type="term" value="F:adenosylhomocysteine nucleosidase activity"/>
    <property type="evidence" value="ECO:0007669"/>
    <property type="project" value="TreeGrafter"/>
</dbReference>
<dbReference type="InterPro" id="IPR000845">
    <property type="entry name" value="Nucleoside_phosphorylase_d"/>
</dbReference>
<dbReference type="SUPFAM" id="SSF53167">
    <property type="entry name" value="Purine and uridine phosphorylases"/>
    <property type="match status" value="1"/>
</dbReference>
<dbReference type="InterPro" id="IPR035994">
    <property type="entry name" value="Nucleoside_phosphorylase_sf"/>
</dbReference>
<dbReference type="GO" id="GO:0008930">
    <property type="term" value="F:methylthioadenosine nucleosidase activity"/>
    <property type="evidence" value="ECO:0007669"/>
    <property type="project" value="TreeGrafter"/>
</dbReference>
<dbReference type="PANTHER" id="PTHR46832:SF2">
    <property type="entry name" value="FUTALOSINE HYDROLASE"/>
    <property type="match status" value="1"/>
</dbReference>
<evidence type="ECO:0000313" key="2">
    <source>
        <dbReference type="EMBL" id="EDM75158.1"/>
    </source>
</evidence>
<dbReference type="PANTHER" id="PTHR46832">
    <property type="entry name" value="5'-METHYLTHIOADENOSINE/S-ADENOSYLHOMOCYSTEINE NUCLEOSIDASE"/>
    <property type="match status" value="1"/>
</dbReference>
<name>A6GG30_9BACT</name>